<accession>A0A0A2XI06</accession>
<dbReference type="Pfam" id="PF01184">
    <property type="entry name" value="Gpr1_Fun34_YaaH"/>
    <property type="match status" value="1"/>
</dbReference>
<evidence type="ECO:0000256" key="6">
    <source>
        <dbReference type="SAM" id="Phobius"/>
    </source>
</evidence>
<dbReference type="InterPro" id="IPR000791">
    <property type="entry name" value="Gpr1/Fun34/SatP-like"/>
</dbReference>
<evidence type="ECO:0000256" key="3">
    <source>
        <dbReference type="ARBA" id="ARBA00022692"/>
    </source>
</evidence>
<evidence type="ECO:0000256" key="2">
    <source>
        <dbReference type="ARBA" id="ARBA00005587"/>
    </source>
</evidence>
<evidence type="ECO:0000256" key="1">
    <source>
        <dbReference type="ARBA" id="ARBA00004141"/>
    </source>
</evidence>
<dbReference type="NCBIfam" id="NF038013">
    <property type="entry name" value="AceTr_1"/>
    <property type="match status" value="1"/>
</dbReference>
<evidence type="ECO:0000256" key="5">
    <source>
        <dbReference type="ARBA" id="ARBA00023136"/>
    </source>
</evidence>
<dbReference type="GO" id="GO:0015360">
    <property type="term" value="F:acetate:proton symporter activity"/>
    <property type="evidence" value="ECO:0007669"/>
    <property type="project" value="TreeGrafter"/>
</dbReference>
<evidence type="ECO:0000256" key="4">
    <source>
        <dbReference type="ARBA" id="ARBA00022989"/>
    </source>
</evidence>
<dbReference type="PANTHER" id="PTHR30178:SF3">
    <property type="entry name" value="SUCCINATE-ACETATE_PROTON SYMPORTER SATP"/>
    <property type="match status" value="1"/>
</dbReference>
<feature type="transmembrane region" description="Helical" evidence="6">
    <location>
        <begin position="153"/>
        <end position="175"/>
    </location>
</feature>
<protein>
    <recommendedName>
        <fullName evidence="9">Inner membrane protein YaaH</fullName>
    </recommendedName>
</protein>
<comment type="similarity">
    <text evidence="2">Belongs to the acetate uptake transporter (AceTr) (TC 2.A.96) family.</text>
</comment>
<evidence type="ECO:0008006" key="9">
    <source>
        <dbReference type="Google" id="ProtNLM"/>
    </source>
</evidence>
<dbReference type="GO" id="GO:0071422">
    <property type="term" value="P:succinate transmembrane transport"/>
    <property type="evidence" value="ECO:0007669"/>
    <property type="project" value="TreeGrafter"/>
</dbReference>
<dbReference type="RefSeq" id="WP_039136497.1">
    <property type="nucleotide sequence ID" value="NZ_JPXY01000046.1"/>
</dbReference>
<keyword evidence="4 6" id="KW-1133">Transmembrane helix</keyword>
<evidence type="ECO:0000313" key="8">
    <source>
        <dbReference type="Proteomes" id="UP000030418"/>
    </source>
</evidence>
<feature type="transmembrane region" description="Helical" evidence="6">
    <location>
        <begin position="35"/>
        <end position="55"/>
    </location>
</feature>
<dbReference type="GO" id="GO:0005886">
    <property type="term" value="C:plasma membrane"/>
    <property type="evidence" value="ECO:0007669"/>
    <property type="project" value="TreeGrafter"/>
</dbReference>
<feature type="transmembrane region" description="Helical" evidence="6">
    <location>
        <begin position="12"/>
        <end position="29"/>
    </location>
</feature>
<dbReference type="InterPro" id="IPR047623">
    <property type="entry name" value="SatP"/>
</dbReference>
<comment type="caution">
    <text evidence="7">The sequence shown here is derived from an EMBL/GenBank/DDBJ whole genome shotgun (WGS) entry which is preliminary data.</text>
</comment>
<dbReference type="AlphaFoldDB" id="A0A0A2XI06"/>
<keyword evidence="8" id="KW-1185">Reference proteome</keyword>
<name>A0A0A2XI06_9PAST</name>
<organism evidence="7 8">
    <name type="scientific">Gallibacterium genomosp. 2</name>
    <dbReference type="NCBI Taxonomy" id="155517"/>
    <lineage>
        <taxon>Bacteria</taxon>
        <taxon>Pseudomonadati</taxon>
        <taxon>Pseudomonadota</taxon>
        <taxon>Gammaproteobacteria</taxon>
        <taxon>Pasteurellales</taxon>
        <taxon>Pasteurellaceae</taxon>
        <taxon>Gallibacterium</taxon>
    </lineage>
</organism>
<comment type="subcellular location">
    <subcellularLocation>
        <location evidence="1">Membrane</location>
        <topology evidence="1">Multi-pass membrane protein</topology>
    </subcellularLocation>
</comment>
<feature type="transmembrane region" description="Helical" evidence="6">
    <location>
        <begin position="100"/>
        <end position="121"/>
    </location>
</feature>
<feature type="transmembrane region" description="Helical" evidence="6">
    <location>
        <begin position="128"/>
        <end position="147"/>
    </location>
</feature>
<proteinExistence type="inferred from homology"/>
<keyword evidence="3 6" id="KW-0812">Transmembrane</keyword>
<dbReference type="Proteomes" id="UP000030418">
    <property type="component" value="Unassembled WGS sequence"/>
</dbReference>
<dbReference type="PANTHER" id="PTHR30178">
    <property type="entry name" value="INNER MEMBRANE PROTEIN YAAH"/>
    <property type="match status" value="1"/>
</dbReference>
<dbReference type="EMBL" id="JPXY01000046">
    <property type="protein sequence ID" value="KGQ30612.1"/>
    <property type="molecule type" value="Genomic_DNA"/>
</dbReference>
<reference evidence="7 8" key="1">
    <citation type="submission" date="2014-08" db="EMBL/GenBank/DDBJ databases">
        <title>Chaperone-usher fimbriae in a diverse selection of Gallibacterium genomes.</title>
        <authorList>
            <person name="Kudirkiene E."/>
            <person name="Bager R.J."/>
            <person name="Johnson T.J."/>
            <person name="Bojesen A.M."/>
        </authorList>
    </citation>
    <scope>NUCLEOTIDE SEQUENCE [LARGE SCALE GENOMIC DNA]</scope>
    <source>
        <strain evidence="7 8">CCM5976</strain>
    </source>
</reference>
<feature type="transmembrane region" description="Helical" evidence="6">
    <location>
        <begin position="67"/>
        <end position="88"/>
    </location>
</feature>
<keyword evidence="5 6" id="KW-0472">Membrane</keyword>
<evidence type="ECO:0000313" key="7">
    <source>
        <dbReference type="EMBL" id="KGQ30612.1"/>
    </source>
</evidence>
<sequence length="186" mass="20078">MERILKDQTANPTPLGLFGFAMTTFLLNLHNAGFYQLDVMIMSMGIFYGGLAQFIAGIMEWKKGNTFGFTAFCSYGAFWLALVFIWVAPLAGLTAVNSTSLGFFLLIWGLLSCVMFIGTLAGNTIGKLVFGSLVILFFLLAAANFLHSETLHTIAGIEGLICAAFAFYEAAALVINGKFGRTVLAL</sequence>
<gene>
    <name evidence="7" type="ORF">P375_09975</name>
</gene>